<evidence type="ECO:0000256" key="2">
    <source>
        <dbReference type="ARBA" id="ARBA00022516"/>
    </source>
</evidence>
<keyword evidence="4 10" id="KW-0812">Transmembrane</keyword>
<dbReference type="InParanoid" id="A0A0J6ZQ31"/>
<dbReference type="UniPathway" id="UPA00085"/>
<name>A0A0J6ZQ31_9FIRM</name>
<feature type="transmembrane region" description="Helical" evidence="10">
    <location>
        <begin position="113"/>
        <end position="137"/>
    </location>
</feature>
<keyword evidence="1 10" id="KW-1003">Cell membrane</keyword>
<gene>
    <name evidence="10" type="primary">plsY</name>
    <name evidence="11" type="ORF">AB840_05115</name>
</gene>
<dbReference type="HAMAP" id="MF_01043">
    <property type="entry name" value="PlsY"/>
    <property type="match status" value="1"/>
</dbReference>
<dbReference type="PATRIC" id="fig|1122219.3.peg.368"/>
<proteinExistence type="inferred from homology"/>
<feature type="transmembrane region" description="Helical" evidence="10">
    <location>
        <begin position="48"/>
        <end position="71"/>
    </location>
</feature>
<reference evidence="11 12" key="1">
    <citation type="submission" date="2015-06" db="EMBL/GenBank/DDBJ databases">
        <title>Draft genome sequence of beer spoilage bacterium Megasphaera cerevisiae type strain 20462.</title>
        <authorList>
            <person name="Kutumbaka K."/>
            <person name="Pasmowitz J."/>
            <person name="Mategko J."/>
            <person name="Reyes D."/>
            <person name="Friedrich A."/>
            <person name="Han S."/>
            <person name="Martens-Habbena W."/>
            <person name="Neal-McKinney J."/>
            <person name="Janagama H.K."/>
            <person name="Nadala C."/>
            <person name="Samadpour M."/>
        </authorList>
    </citation>
    <scope>NUCLEOTIDE SEQUENCE [LARGE SCALE GENOMIC DNA]</scope>
    <source>
        <strain evidence="11 12">DSM 20462</strain>
    </source>
</reference>
<evidence type="ECO:0000256" key="6">
    <source>
        <dbReference type="ARBA" id="ARBA00023098"/>
    </source>
</evidence>
<dbReference type="RefSeq" id="WP_048513762.1">
    <property type="nucleotide sequence ID" value="NZ_FUXD01000016.1"/>
</dbReference>
<dbReference type="GO" id="GO:0008654">
    <property type="term" value="P:phospholipid biosynthetic process"/>
    <property type="evidence" value="ECO:0007669"/>
    <property type="project" value="UniProtKB-UniRule"/>
</dbReference>
<keyword evidence="5 10" id="KW-1133">Transmembrane helix</keyword>
<keyword evidence="8 10" id="KW-0594">Phospholipid biosynthesis</keyword>
<evidence type="ECO:0000256" key="4">
    <source>
        <dbReference type="ARBA" id="ARBA00022692"/>
    </source>
</evidence>
<sequence length="205" mass="21861">MMIGLLCLFAAYAAGSFPSGLVIGKLVYHTDPRQYGSHNTGATNAYRVFGAAGGLAVLILDICKGLFGVYMGQVGGALWLPEYQIYMMIAGGLLAIIGHSCSVFLQFKGGKGVATGLGVILFLAPWETLIVFAIWCVIVGITRIVSLGSIVAAALVPVTMYCFGEPLPVTVFGFLAALLVVVRHKDNIVRLLQGRELKVERIKKP</sequence>
<evidence type="ECO:0000256" key="9">
    <source>
        <dbReference type="ARBA" id="ARBA00023264"/>
    </source>
</evidence>
<evidence type="ECO:0000256" key="7">
    <source>
        <dbReference type="ARBA" id="ARBA00023136"/>
    </source>
</evidence>
<keyword evidence="7 10" id="KW-0472">Membrane</keyword>
<evidence type="ECO:0000256" key="3">
    <source>
        <dbReference type="ARBA" id="ARBA00022679"/>
    </source>
</evidence>
<dbReference type="SMART" id="SM01207">
    <property type="entry name" value="G3P_acyltransf"/>
    <property type="match status" value="1"/>
</dbReference>
<dbReference type="InterPro" id="IPR003811">
    <property type="entry name" value="G3P_acylTferase_PlsY"/>
</dbReference>
<evidence type="ECO:0000256" key="5">
    <source>
        <dbReference type="ARBA" id="ARBA00022989"/>
    </source>
</evidence>
<comment type="caution">
    <text evidence="11">The sequence shown here is derived from an EMBL/GenBank/DDBJ whole genome shotgun (WGS) entry which is preliminary data.</text>
</comment>
<dbReference type="EC" id="2.3.1.275" evidence="10"/>
<dbReference type="Pfam" id="PF02660">
    <property type="entry name" value="G3P_acyltransf"/>
    <property type="match status" value="1"/>
</dbReference>
<feature type="transmembrane region" description="Helical" evidence="10">
    <location>
        <begin position="167"/>
        <end position="183"/>
    </location>
</feature>
<keyword evidence="11" id="KW-0012">Acyltransferase</keyword>
<evidence type="ECO:0000256" key="1">
    <source>
        <dbReference type="ARBA" id="ARBA00022475"/>
    </source>
</evidence>
<dbReference type="STRING" id="39029.BSR42_04505"/>
<dbReference type="FunCoup" id="A0A0J6ZQ31">
    <property type="interactions" value="209"/>
</dbReference>
<dbReference type="PANTHER" id="PTHR30309">
    <property type="entry name" value="INNER MEMBRANE PROTEIN YGIH"/>
    <property type="match status" value="1"/>
</dbReference>
<evidence type="ECO:0000256" key="8">
    <source>
        <dbReference type="ARBA" id="ARBA00023209"/>
    </source>
</evidence>
<organism evidence="11 12">
    <name type="scientific">Megasphaera cerevisiae DSM 20462</name>
    <dbReference type="NCBI Taxonomy" id="1122219"/>
    <lineage>
        <taxon>Bacteria</taxon>
        <taxon>Bacillati</taxon>
        <taxon>Bacillota</taxon>
        <taxon>Negativicutes</taxon>
        <taxon>Veillonellales</taxon>
        <taxon>Veillonellaceae</taxon>
        <taxon>Megasphaera</taxon>
    </lineage>
</organism>
<accession>A0A0J6ZQ31</accession>
<comment type="pathway">
    <text evidence="10">Lipid metabolism; phospholipid metabolism.</text>
</comment>
<evidence type="ECO:0000256" key="10">
    <source>
        <dbReference type="HAMAP-Rule" id="MF_01043"/>
    </source>
</evidence>
<dbReference type="EMBL" id="LEKT01000011">
    <property type="protein sequence ID" value="KMO87026.1"/>
    <property type="molecule type" value="Genomic_DNA"/>
</dbReference>
<dbReference type="GO" id="GO:0043772">
    <property type="term" value="F:acyl-phosphate glycerol-3-phosphate acyltransferase activity"/>
    <property type="evidence" value="ECO:0007669"/>
    <property type="project" value="UniProtKB-UniRule"/>
</dbReference>
<dbReference type="OrthoDB" id="9777124at2"/>
<keyword evidence="6 10" id="KW-0443">Lipid metabolism</keyword>
<feature type="transmembrane region" description="Helical" evidence="10">
    <location>
        <begin position="83"/>
        <end position="107"/>
    </location>
</feature>
<keyword evidence="12" id="KW-1185">Reference proteome</keyword>
<dbReference type="GO" id="GO:0005886">
    <property type="term" value="C:plasma membrane"/>
    <property type="evidence" value="ECO:0007669"/>
    <property type="project" value="UniProtKB-SubCell"/>
</dbReference>
<keyword evidence="9 10" id="KW-1208">Phospholipid metabolism</keyword>
<comment type="function">
    <text evidence="10">Catalyzes the transfer of an acyl group from acyl-phosphate (acyl-PO(4)) to glycerol-3-phosphate (G3P) to form lysophosphatidic acid (LPA). This enzyme utilizes acyl-phosphate as fatty acyl donor, but not acyl-CoA or acyl-ACP.</text>
</comment>
<dbReference type="NCBIfam" id="TIGR00023">
    <property type="entry name" value="glycerol-3-phosphate 1-O-acyltransferase PlsY"/>
    <property type="match status" value="1"/>
</dbReference>
<dbReference type="Proteomes" id="UP000036503">
    <property type="component" value="Unassembled WGS sequence"/>
</dbReference>
<comment type="subunit">
    <text evidence="10">Probably interacts with PlsX.</text>
</comment>
<comment type="similarity">
    <text evidence="10">Belongs to the PlsY family.</text>
</comment>
<evidence type="ECO:0000313" key="11">
    <source>
        <dbReference type="EMBL" id="KMO87026.1"/>
    </source>
</evidence>
<protein>
    <recommendedName>
        <fullName evidence="10">Glycerol-3-phosphate acyltransferase</fullName>
    </recommendedName>
    <alternativeName>
        <fullName evidence="10">Acyl-PO4 G3P acyltransferase</fullName>
    </alternativeName>
    <alternativeName>
        <fullName evidence="10">Acyl-phosphate--glycerol-3-phosphate acyltransferase</fullName>
    </alternativeName>
    <alternativeName>
        <fullName evidence="10">G3P acyltransferase</fullName>
        <shortName evidence="10">GPAT</shortName>
        <ecNumber evidence="10">2.3.1.275</ecNumber>
    </alternativeName>
    <alternativeName>
        <fullName evidence="10">Lysophosphatidic acid synthase</fullName>
        <shortName evidence="10">LPA synthase</shortName>
    </alternativeName>
</protein>
<dbReference type="AlphaFoldDB" id="A0A0J6ZQ31"/>
<comment type="catalytic activity">
    <reaction evidence="10">
        <text>an acyl phosphate + sn-glycerol 3-phosphate = a 1-acyl-sn-glycero-3-phosphate + phosphate</text>
        <dbReference type="Rhea" id="RHEA:34075"/>
        <dbReference type="ChEBI" id="CHEBI:43474"/>
        <dbReference type="ChEBI" id="CHEBI:57597"/>
        <dbReference type="ChEBI" id="CHEBI:57970"/>
        <dbReference type="ChEBI" id="CHEBI:59918"/>
        <dbReference type="EC" id="2.3.1.275"/>
    </reaction>
</comment>
<keyword evidence="2 10" id="KW-0444">Lipid biosynthesis</keyword>
<evidence type="ECO:0000313" key="12">
    <source>
        <dbReference type="Proteomes" id="UP000036503"/>
    </source>
</evidence>
<dbReference type="PANTHER" id="PTHR30309:SF0">
    <property type="entry name" value="GLYCEROL-3-PHOSPHATE ACYLTRANSFERASE-RELATED"/>
    <property type="match status" value="1"/>
</dbReference>
<comment type="subcellular location">
    <subcellularLocation>
        <location evidence="10">Cell membrane</location>
        <topology evidence="10">Multi-pass membrane protein</topology>
    </subcellularLocation>
</comment>
<keyword evidence="3 10" id="KW-0808">Transferase</keyword>